<keyword evidence="4" id="KW-0964">Secreted</keyword>
<dbReference type="Pfam" id="PF07335">
    <property type="entry name" value="Glyco_hydro_75"/>
    <property type="match status" value="1"/>
</dbReference>
<feature type="signal peptide" evidence="11">
    <location>
        <begin position="1"/>
        <end position="17"/>
    </location>
</feature>
<dbReference type="EC" id="3.2.1.132" evidence="11"/>
<evidence type="ECO:0000256" key="10">
    <source>
        <dbReference type="ARBA" id="ARBA00029386"/>
    </source>
</evidence>
<dbReference type="VEuPathDB" id="FungiDB:BO97DRAFT_450091"/>
<reference evidence="12 13" key="1">
    <citation type="submission" date="2018-02" db="EMBL/GenBank/DDBJ databases">
        <title>The genomes of Aspergillus section Nigri reveals drivers in fungal speciation.</title>
        <authorList>
            <consortium name="DOE Joint Genome Institute"/>
            <person name="Vesth T.C."/>
            <person name="Nybo J."/>
            <person name="Theobald S."/>
            <person name="Brandl J."/>
            <person name="Frisvad J.C."/>
            <person name="Nielsen K.F."/>
            <person name="Lyhne E.K."/>
            <person name="Kogle M.E."/>
            <person name="Kuo A."/>
            <person name="Riley R."/>
            <person name="Clum A."/>
            <person name="Nolan M."/>
            <person name="Lipzen A."/>
            <person name="Salamov A."/>
            <person name="Henrissat B."/>
            <person name="Wiebenga A."/>
            <person name="De vries R.P."/>
            <person name="Grigoriev I.V."/>
            <person name="Mortensen U.H."/>
            <person name="Andersen M.R."/>
            <person name="Baker S.E."/>
        </authorList>
    </citation>
    <scope>NUCLEOTIDE SEQUENCE [LARGE SCALE GENOMIC DNA]</scope>
    <source>
        <strain evidence="12 13">CBS 101889</strain>
    </source>
</reference>
<dbReference type="InterPro" id="IPR009939">
    <property type="entry name" value="Chitosanase_fungal"/>
</dbReference>
<dbReference type="PANTHER" id="PTHR42061:SF9">
    <property type="entry name" value="ENDO-CHITOSANASE"/>
    <property type="match status" value="1"/>
</dbReference>
<keyword evidence="13" id="KW-1185">Reference proteome</keyword>
<name>A0A395I026_ASPHC</name>
<keyword evidence="5 11" id="KW-0732">Signal</keyword>
<evidence type="ECO:0000256" key="9">
    <source>
        <dbReference type="ARBA" id="ARBA00023326"/>
    </source>
</evidence>
<comment type="function">
    <text evidence="10">Chitosanase catalyzing the endo-type cleavage of chitosan, the deacylated form of chitin. Chitosanase may be crucial in the degradation of the deacetylated portion of chitin in the fungal cell wall. Chitoolisaccharides produced by the hydrolysis of partially N-acetylated chitosan are known to have many biological activities, including antibacterial activity, immune-enhancing effects, and elicitor activity.</text>
</comment>
<evidence type="ECO:0000256" key="7">
    <source>
        <dbReference type="ARBA" id="ARBA00023277"/>
    </source>
</evidence>
<evidence type="ECO:0000256" key="3">
    <source>
        <dbReference type="ARBA" id="ARBA00007799"/>
    </source>
</evidence>
<evidence type="ECO:0000256" key="11">
    <source>
        <dbReference type="RuleBase" id="RU361208"/>
    </source>
</evidence>
<dbReference type="EMBL" id="KZ824279">
    <property type="protein sequence ID" value="RAL13410.1"/>
    <property type="molecule type" value="Genomic_DNA"/>
</dbReference>
<dbReference type="GeneID" id="37203194"/>
<dbReference type="PANTHER" id="PTHR42061">
    <property type="entry name" value="ENDO-CHITOSANASE"/>
    <property type="match status" value="1"/>
</dbReference>
<feature type="chain" id="PRO_5017099238" description="Endo-chitosanase" evidence="11">
    <location>
        <begin position="18"/>
        <end position="232"/>
    </location>
</feature>
<evidence type="ECO:0000256" key="1">
    <source>
        <dbReference type="ARBA" id="ARBA00000405"/>
    </source>
</evidence>
<keyword evidence="8 11" id="KW-0326">Glycosidase</keyword>
<keyword evidence="9 11" id="KW-0624">Polysaccharide degradation</keyword>
<evidence type="ECO:0000313" key="12">
    <source>
        <dbReference type="EMBL" id="RAL13410.1"/>
    </source>
</evidence>
<evidence type="ECO:0000256" key="8">
    <source>
        <dbReference type="ARBA" id="ARBA00023295"/>
    </source>
</evidence>
<evidence type="ECO:0000256" key="2">
    <source>
        <dbReference type="ARBA" id="ARBA00004613"/>
    </source>
</evidence>
<dbReference type="AlphaFoldDB" id="A0A395I026"/>
<dbReference type="GO" id="GO:0005576">
    <property type="term" value="C:extracellular region"/>
    <property type="evidence" value="ECO:0007669"/>
    <property type="project" value="UniProtKB-SubCell"/>
</dbReference>
<dbReference type="OrthoDB" id="4756206at2759"/>
<gene>
    <name evidence="12" type="ORF">BO97DRAFT_450091</name>
</gene>
<dbReference type="GO" id="GO:0016977">
    <property type="term" value="F:chitosanase activity"/>
    <property type="evidence" value="ECO:0007669"/>
    <property type="project" value="UniProtKB-EC"/>
</dbReference>
<dbReference type="RefSeq" id="XP_025552564.1">
    <property type="nucleotide sequence ID" value="XM_025698905.1"/>
</dbReference>
<organism evidence="12 13">
    <name type="scientific">Aspergillus homomorphus (strain CBS 101889)</name>
    <dbReference type="NCBI Taxonomy" id="1450537"/>
    <lineage>
        <taxon>Eukaryota</taxon>
        <taxon>Fungi</taxon>
        <taxon>Dikarya</taxon>
        <taxon>Ascomycota</taxon>
        <taxon>Pezizomycotina</taxon>
        <taxon>Eurotiomycetes</taxon>
        <taxon>Eurotiomycetidae</taxon>
        <taxon>Eurotiales</taxon>
        <taxon>Aspergillaceae</taxon>
        <taxon>Aspergillus</taxon>
        <taxon>Aspergillus subgen. Circumdati</taxon>
    </lineage>
</organism>
<evidence type="ECO:0000256" key="6">
    <source>
        <dbReference type="ARBA" id="ARBA00022801"/>
    </source>
</evidence>
<comment type="catalytic activity">
    <reaction evidence="1 11">
        <text>Endohydrolysis of beta-(1-&gt;4)-linkages between D-glucosamine residues in a partly acetylated chitosan.</text>
        <dbReference type="EC" id="3.2.1.132"/>
    </reaction>
</comment>
<keyword evidence="6 11" id="KW-0378">Hydrolase</keyword>
<proteinExistence type="inferred from homology"/>
<protein>
    <recommendedName>
        <fullName evidence="11">Endo-chitosanase</fullName>
        <ecNumber evidence="11">3.2.1.132</ecNumber>
    </recommendedName>
</protein>
<keyword evidence="7" id="KW-0119">Carbohydrate metabolism</keyword>
<dbReference type="Proteomes" id="UP000248961">
    <property type="component" value="Unassembled WGS sequence"/>
</dbReference>
<comment type="similarity">
    <text evidence="3 11">Belongs to the glycosyl hydrolase 75 family.</text>
</comment>
<evidence type="ECO:0000256" key="4">
    <source>
        <dbReference type="ARBA" id="ARBA00022525"/>
    </source>
</evidence>
<dbReference type="GO" id="GO:0000272">
    <property type="term" value="P:polysaccharide catabolic process"/>
    <property type="evidence" value="ECO:0007669"/>
    <property type="project" value="UniProtKB-KW"/>
</dbReference>
<accession>A0A395I026</accession>
<comment type="subcellular location">
    <subcellularLocation>
        <location evidence="2 11">Secreted</location>
    </subcellularLocation>
</comment>
<sequence length="232" mass="24175">MHSFNIIITLIVINIYAFSVPDNLAQLYRNHKAGCKNVIASGFNDGTSASRPTQYCGDIPGALFISTAGGYADMDVDCDGASSTSGGCGNDPSNQGQTTFQDQVRPFGINNLNANIHPYVVFGNTNFSPQQYGVQPLSVMVVVCGEQLFYGIWGDTNGGSKTGEASISLARLCFGSGISGNSGHSQADVLYLAFTSGDAVPGGSAAWTATSTDEFQRSIKSLGDQLVAGLGT</sequence>
<evidence type="ECO:0000313" key="13">
    <source>
        <dbReference type="Proteomes" id="UP000248961"/>
    </source>
</evidence>
<evidence type="ECO:0000256" key="5">
    <source>
        <dbReference type="ARBA" id="ARBA00022729"/>
    </source>
</evidence>